<sequence length="89" mass="10316">MSRIKAEHEVRRPGERYLDDVAGPVRVGRYTRSDELWIYYRGTVQERPCEIRMAAIRDELLSGVDSREEGGSSLVTLVRETRPLARPER</sequence>
<evidence type="ECO:0000313" key="1">
    <source>
        <dbReference type="EMBL" id="SDP99876.1"/>
    </source>
</evidence>
<accession>A0A1H0XBL0</accession>
<organism evidence="1 2">
    <name type="scientific">Ectopseudomonas guguanensis</name>
    <dbReference type="NCBI Taxonomy" id="1198456"/>
    <lineage>
        <taxon>Bacteria</taxon>
        <taxon>Pseudomonadati</taxon>
        <taxon>Pseudomonadota</taxon>
        <taxon>Gammaproteobacteria</taxon>
        <taxon>Pseudomonadales</taxon>
        <taxon>Pseudomonadaceae</taxon>
        <taxon>Ectopseudomonas</taxon>
    </lineage>
</organism>
<dbReference type="Proteomes" id="UP000199460">
    <property type="component" value="Unassembled WGS sequence"/>
</dbReference>
<proteinExistence type="predicted"/>
<name>A0A1H0XBL0_9GAMM</name>
<keyword evidence="2" id="KW-1185">Reference proteome</keyword>
<protein>
    <submittedName>
        <fullName evidence="1">Uncharacterized protein</fullName>
    </submittedName>
</protein>
<gene>
    <name evidence="1" type="ORF">SAMN05216213_111106</name>
</gene>
<dbReference type="AlphaFoldDB" id="A0A1H0XBL0"/>
<dbReference type="EMBL" id="FNJJ01000011">
    <property type="protein sequence ID" value="SDP99876.1"/>
    <property type="molecule type" value="Genomic_DNA"/>
</dbReference>
<reference evidence="2" key="1">
    <citation type="submission" date="2016-10" db="EMBL/GenBank/DDBJ databases">
        <authorList>
            <person name="Varghese N."/>
            <person name="Submissions S."/>
        </authorList>
    </citation>
    <scope>NUCLEOTIDE SEQUENCE [LARGE SCALE GENOMIC DNA]</scope>
    <source>
        <strain evidence="2">JCM 18416</strain>
    </source>
</reference>
<evidence type="ECO:0000313" key="2">
    <source>
        <dbReference type="Proteomes" id="UP000199460"/>
    </source>
</evidence>